<evidence type="ECO:0008006" key="4">
    <source>
        <dbReference type="Google" id="ProtNLM"/>
    </source>
</evidence>
<dbReference type="InParanoid" id="Q38EQ4"/>
<reference evidence="2 3" key="1">
    <citation type="journal article" date="2005" name="Science">
        <title>Comparative genomics of trypanosomatid parasitic protozoa.</title>
        <authorList>
            <person name="El-Sayed N.M."/>
            <person name="Myler P.J."/>
            <person name="Blandin G."/>
            <person name="Berriman M."/>
            <person name="Crabtree J."/>
            <person name="Aggarwal G."/>
            <person name="Caler E."/>
            <person name="Renauld H."/>
            <person name="Worthey E.A."/>
            <person name="Hertz-Fowler C."/>
            <person name="Ghedin E."/>
            <person name="Peacock C."/>
            <person name="Bartholomeu D.C."/>
            <person name="Haas B.J."/>
            <person name="Tran A.N."/>
            <person name="Wortman J.R."/>
            <person name="Alsmark U.C."/>
            <person name="Angiuoli S."/>
            <person name="Anupama A."/>
            <person name="Badger J."/>
            <person name="Bringaud F."/>
            <person name="Cadag E."/>
            <person name="Carlton J.M."/>
            <person name="Cerqueira G.C."/>
            <person name="Creasy T."/>
            <person name="Delcher A.L."/>
            <person name="Djikeng A."/>
            <person name="Embley T.M."/>
            <person name="Hauser C."/>
            <person name="Ivens A.C."/>
            <person name="Kummerfeld S.K."/>
            <person name="Pereira-Leal J.B."/>
            <person name="Nilsson D."/>
            <person name="Peterson J."/>
            <person name="Salzberg S.L."/>
            <person name="Shallom J."/>
            <person name="Silva J.C."/>
            <person name="Sundaram J."/>
            <person name="Westenberger S."/>
            <person name="White O."/>
            <person name="Melville S.E."/>
            <person name="Donelson J.E."/>
            <person name="Andersson B."/>
            <person name="Stuart K.D."/>
            <person name="Hall N."/>
        </authorList>
    </citation>
    <scope>NUCLEOTIDE SEQUENCE [LARGE SCALE GENOMIC DNA]</scope>
    <source>
        <strain evidence="2 3">927/4 GUTat10.1</strain>
    </source>
</reference>
<feature type="transmembrane region" description="Helical" evidence="1">
    <location>
        <begin position="84"/>
        <end position="104"/>
    </location>
</feature>
<keyword evidence="1" id="KW-0472">Membrane</keyword>
<sequence length="123" mass="14725">MREMRGSELRGCVAVFRQMYVTRVYVCMYACMYVCMYIYIYICVCVCGVLLRMCTYTTRVVHRVRCGITLYWCDHITQHRCFCSYFICLIALLHISLLMCYQGAYKVMSVSLWRTFYREAEHS</sequence>
<keyword evidence="3" id="KW-1185">Reference proteome</keyword>
<keyword evidence="1" id="KW-1133">Transmembrane helix</keyword>
<organism evidence="2 3">
    <name type="scientific">Trypanosoma brucei brucei (strain 927/4 GUTat10.1)</name>
    <dbReference type="NCBI Taxonomy" id="185431"/>
    <lineage>
        <taxon>Eukaryota</taxon>
        <taxon>Discoba</taxon>
        <taxon>Euglenozoa</taxon>
        <taxon>Kinetoplastea</taxon>
        <taxon>Metakinetoplastina</taxon>
        <taxon>Trypanosomatida</taxon>
        <taxon>Trypanosomatidae</taxon>
        <taxon>Trypanosoma</taxon>
    </lineage>
</organism>
<dbReference type="GO" id="GO:0005737">
    <property type="term" value="C:cytoplasm"/>
    <property type="evidence" value="ECO:0006056"/>
    <property type="project" value="Others"/>
</dbReference>
<dbReference type="EMBL" id="CM000207">
    <property type="protein sequence ID" value="EAN76716.1"/>
    <property type="molecule type" value="Genomic_DNA"/>
</dbReference>
<name>Q38EQ4_TRYB2</name>
<gene>
    <name evidence="2" type="ORF">Tb09.160.5010</name>
</gene>
<dbReference type="VEuPathDB" id="TriTrypDB:Tb927.9.6830"/>
<keyword evidence="1" id="KW-0812">Transmembrane</keyword>
<evidence type="ECO:0000256" key="1">
    <source>
        <dbReference type="SAM" id="Phobius"/>
    </source>
</evidence>
<dbReference type="GO" id="GO:0031981">
    <property type="term" value="C:nuclear lumen"/>
    <property type="evidence" value="ECO:0006056"/>
    <property type="project" value="Others"/>
</dbReference>
<dbReference type="KEGG" id="tbr:Tb09.160.5010"/>
<reference evidence="2 3" key="2">
    <citation type="journal article" date="2005" name="Science">
        <title>The genome of the African trypanosome Trypanosoma brucei.</title>
        <authorList>
            <person name="Berriman M."/>
            <person name="Ghedin E."/>
            <person name="Hertz-Fowler C."/>
            <person name="Blandin G."/>
            <person name="Renauld H."/>
            <person name="Bartholomeu D.C."/>
            <person name="Lennard N.J."/>
            <person name="Caler E."/>
            <person name="Hamlin N.E."/>
            <person name="Haas B."/>
            <person name="Bohme U."/>
            <person name="Hannick L."/>
            <person name="Aslett M.A."/>
            <person name="Shallom J."/>
            <person name="Marcello L."/>
            <person name="Hou L."/>
            <person name="Wickstead B."/>
            <person name="Alsmark U.C."/>
            <person name="Arrowsmith C."/>
            <person name="Atkin R.J."/>
            <person name="Barron A.J."/>
            <person name="Bringaud F."/>
            <person name="Brooks K."/>
            <person name="Carrington M."/>
            <person name="Cherevach I."/>
            <person name="Chillingworth T.J."/>
            <person name="Churcher C."/>
            <person name="Clark L.N."/>
            <person name="Corton C.H."/>
            <person name="Cronin A."/>
            <person name="Davies R.M."/>
            <person name="Doggett J."/>
            <person name="Djikeng A."/>
            <person name="Feldblyum T."/>
            <person name="Field M.C."/>
            <person name="Fraser A."/>
            <person name="Goodhead I."/>
            <person name="Hance Z."/>
            <person name="Harper D."/>
            <person name="Harris B.R."/>
            <person name="Hauser H."/>
            <person name="Hostetler J."/>
            <person name="Ivens A."/>
            <person name="Jagels K."/>
            <person name="Johnson D."/>
            <person name="Johnson J."/>
            <person name="Jones K."/>
            <person name="Kerhornou A.X."/>
            <person name="Koo H."/>
            <person name="Larke N."/>
            <person name="Landfear S."/>
            <person name="Larkin C."/>
            <person name="Leech V."/>
            <person name="Line A."/>
            <person name="Lord A."/>
            <person name="Macleod A."/>
            <person name="Mooney P.J."/>
            <person name="Moule S."/>
            <person name="Martin D.M."/>
            <person name="Morgan G.W."/>
            <person name="Mungall K."/>
            <person name="Norbertczak H."/>
            <person name="Ormond D."/>
            <person name="Pai G."/>
            <person name="Peacock C.S."/>
            <person name="Peterson J."/>
            <person name="Quail M.A."/>
            <person name="Rabbinowitsch E."/>
            <person name="Rajandream M.A."/>
            <person name="Reitter C."/>
            <person name="Salzberg S.L."/>
            <person name="Sanders M."/>
            <person name="Schobel S."/>
            <person name="Sharp S."/>
            <person name="Simmonds M."/>
            <person name="Simpson A.J."/>
            <person name="Tallon L."/>
            <person name="Turner C.M."/>
            <person name="Tait A."/>
            <person name="Tivey A.R."/>
            <person name="Van Aken S."/>
            <person name="Walker D."/>
            <person name="Wanless D."/>
            <person name="Wang S."/>
            <person name="White B."/>
            <person name="White O."/>
            <person name="Whitehead S."/>
            <person name="Woodward J."/>
            <person name="Wortman J."/>
            <person name="Adams M.D."/>
            <person name="Embley T.M."/>
            <person name="Gull K."/>
            <person name="Ullu E."/>
            <person name="Barry J.D."/>
            <person name="Fairlamb A.H."/>
            <person name="Opperdoes F."/>
            <person name="Barrell B.G."/>
            <person name="Donelson J.E."/>
            <person name="Hall N."/>
            <person name="Fraser C.M."/>
            <person name="Melville S.E."/>
            <person name="El-Sayed N.M."/>
        </authorList>
    </citation>
    <scope>NUCLEOTIDE SEQUENCE [LARGE SCALE GENOMIC DNA]</scope>
    <source>
        <strain evidence="2 3">927/4 GUTat10.1</strain>
    </source>
</reference>
<protein>
    <recommendedName>
        <fullName evidence="4">T. brucei spp.-specific protein</fullName>
    </recommendedName>
</protein>
<feature type="transmembrane region" description="Helical" evidence="1">
    <location>
        <begin position="26"/>
        <end position="51"/>
    </location>
</feature>
<dbReference type="PaxDb" id="5691-EAN76716"/>
<dbReference type="Proteomes" id="UP000008524">
    <property type="component" value="Chromosome 9"/>
</dbReference>
<dbReference type="GeneID" id="3660182"/>
<evidence type="ECO:0000313" key="3">
    <source>
        <dbReference type="Proteomes" id="UP000008524"/>
    </source>
</evidence>
<dbReference type="AlphaFoldDB" id="Q38EQ4"/>
<accession>Q38EQ4</accession>
<dbReference type="RefSeq" id="XP_827046.1">
    <property type="nucleotide sequence ID" value="XM_821953.1"/>
</dbReference>
<evidence type="ECO:0000313" key="2">
    <source>
        <dbReference type="EMBL" id="EAN76716.1"/>
    </source>
</evidence>
<proteinExistence type="predicted"/>